<dbReference type="Proteomes" id="UP001431693">
    <property type="component" value="Unassembled WGS sequence"/>
</dbReference>
<dbReference type="RefSeq" id="WP_283712335.1">
    <property type="nucleotide sequence ID" value="NZ_JASJEW010000001.1"/>
</dbReference>
<evidence type="ECO:0000313" key="2">
    <source>
        <dbReference type="EMBL" id="MDJ1128694.1"/>
    </source>
</evidence>
<organism evidence="2 3">
    <name type="scientific">Kribbibacterium absianum</name>
    <dbReference type="NCBI Taxonomy" id="3044210"/>
    <lineage>
        <taxon>Bacteria</taxon>
        <taxon>Bacillati</taxon>
        <taxon>Actinomycetota</taxon>
        <taxon>Coriobacteriia</taxon>
        <taxon>Coriobacteriales</taxon>
        <taxon>Kribbibacteriaceae</taxon>
        <taxon>Kribbibacterium</taxon>
    </lineage>
</organism>
<keyword evidence="3" id="KW-1185">Reference proteome</keyword>
<name>A0ABT6ZIQ8_9ACTN</name>
<keyword evidence="1" id="KW-0732">Signal</keyword>
<reference evidence="2" key="1">
    <citation type="submission" date="2023-05" db="EMBL/GenBank/DDBJ databases">
        <title>[olsenella] sp. nov., isolated from a pig farm feces dump.</title>
        <authorList>
            <person name="Chang Y.-H."/>
        </authorList>
    </citation>
    <scope>NUCLEOTIDE SEQUENCE</scope>
    <source>
        <strain evidence="2">YH-ols2217</strain>
    </source>
</reference>
<accession>A0ABT6ZIQ8</accession>
<feature type="signal peptide" evidence="1">
    <location>
        <begin position="1"/>
        <end position="23"/>
    </location>
</feature>
<feature type="chain" id="PRO_5045604866" evidence="1">
    <location>
        <begin position="24"/>
        <end position="233"/>
    </location>
</feature>
<evidence type="ECO:0000256" key="1">
    <source>
        <dbReference type="SAM" id="SignalP"/>
    </source>
</evidence>
<protein>
    <submittedName>
        <fullName evidence="2">Uncharacterized protein</fullName>
    </submittedName>
</protein>
<comment type="caution">
    <text evidence="2">The sequence shown here is derived from an EMBL/GenBank/DDBJ whole genome shotgun (WGS) entry which is preliminary data.</text>
</comment>
<evidence type="ECO:0000313" key="3">
    <source>
        <dbReference type="Proteomes" id="UP001431693"/>
    </source>
</evidence>
<proteinExistence type="predicted"/>
<sequence>MTAFLTAVLGVLLSLSLSGCGAAAPTRVAAQAADTQANAREDIQIVDSGWSVSDGNLTYGAIVRNPNADWRCERATLHVVGRDAEGRKVFGFLEDAEAVGAGSECALGDIACGDAADVAAVEFSVEVDESDWAPADGEPAPSYDLSSVERVPAPSGMVADELLVGTVTPDEDGPVWVTVIARDGAGAIVGGAAAYVEPEGAGKETRFQANCWLPRDGVASYKAYASPTEHNEG</sequence>
<gene>
    <name evidence="2" type="ORF">QJ043_01150</name>
</gene>
<dbReference type="EMBL" id="JASJEX010000001">
    <property type="protein sequence ID" value="MDJ1128694.1"/>
    <property type="molecule type" value="Genomic_DNA"/>
</dbReference>